<dbReference type="GO" id="GO:0005739">
    <property type="term" value="C:mitochondrion"/>
    <property type="evidence" value="ECO:0007669"/>
    <property type="project" value="TreeGrafter"/>
</dbReference>
<dbReference type="NCBIfam" id="TIGR00004">
    <property type="entry name" value="Rid family detoxifying hydrolase"/>
    <property type="match status" value="1"/>
</dbReference>
<dbReference type="Gene3D" id="3.30.1330.40">
    <property type="entry name" value="RutC-like"/>
    <property type="match status" value="1"/>
</dbReference>
<dbReference type="InterPro" id="IPR035959">
    <property type="entry name" value="RutC-like_sf"/>
</dbReference>
<accession>A0A2G5UQJ6</accession>
<proteinExistence type="inferred from homology"/>
<organism evidence="3 4">
    <name type="scientific">Caenorhabditis nigoni</name>
    <dbReference type="NCBI Taxonomy" id="1611254"/>
    <lineage>
        <taxon>Eukaryota</taxon>
        <taxon>Metazoa</taxon>
        <taxon>Ecdysozoa</taxon>
        <taxon>Nematoda</taxon>
        <taxon>Chromadorea</taxon>
        <taxon>Rhabditida</taxon>
        <taxon>Rhabditina</taxon>
        <taxon>Rhabditomorpha</taxon>
        <taxon>Rhabditoidea</taxon>
        <taxon>Rhabditidae</taxon>
        <taxon>Peloderinae</taxon>
        <taxon>Caenorhabditis</taxon>
    </lineage>
</organism>
<reference evidence="4" key="1">
    <citation type="submission" date="2017-10" db="EMBL/GenBank/DDBJ databases">
        <title>Rapid genome shrinkage in a self-fertile nematode reveals novel sperm competition proteins.</title>
        <authorList>
            <person name="Yin D."/>
            <person name="Schwarz E.M."/>
            <person name="Thomas C.G."/>
            <person name="Felde R.L."/>
            <person name="Korf I.F."/>
            <person name="Cutter A.D."/>
            <person name="Schartner C.M."/>
            <person name="Ralston E.J."/>
            <person name="Meyer B.J."/>
            <person name="Haag E.S."/>
        </authorList>
    </citation>
    <scope>NUCLEOTIDE SEQUENCE [LARGE SCALE GENOMIC DNA]</scope>
    <source>
        <strain evidence="4">JU1422</strain>
    </source>
</reference>
<feature type="signal peptide" evidence="2">
    <location>
        <begin position="1"/>
        <end position="24"/>
    </location>
</feature>
<dbReference type="STRING" id="1611254.A0A2G5UQJ6"/>
<dbReference type="InterPro" id="IPR019897">
    <property type="entry name" value="RidA_CS"/>
</dbReference>
<dbReference type="CDD" id="cd00448">
    <property type="entry name" value="YjgF_YER057c_UK114_family"/>
    <property type="match status" value="1"/>
</dbReference>
<dbReference type="Proteomes" id="UP000230233">
    <property type="component" value="Chromosome III"/>
</dbReference>
<dbReference type="InterPro" id="IPR006175">
    <property type="entry name" value="YjgF/YER057c/UK114"/>
</dbReference>
<sequence length="187" mass="19892">MYVFSFSVLLLPLLTMPMLPPANALKRSETGGTEQETANGDAAKRTKVIEMAQKVTRQIISTANAPGAIGPYSQAVRAGNTIYLSGSLGLDPKTGDLKEGIVEQTHQSLKNIGEVLKAAGADYGHVVKTTVLLQDIKDFATVNEVYGQYFKAPYPARAAYQVAALPKGGLVEIEAVAIAGEIEEVQN</sequence>
<evidence type="ECO:0000313" key="3">
    <source>
        <dbReference type="EMBL" id="PIC41827.1"/>
    </source>
</evidence>
<comment type="caution">
    <text evidence="3">The sequence shown here is derived from an EMBL/GenBank/DDBJ whole genome shotgun (WGS) entry which is preliminary data.</text>
</comment>
<dbReference type="AlphaFoldDB" id="A0A2G5UQJ6"/>
<dbReference type="InterPro" id="IPR006056">
    <property type="entry name" value="RidA"/>
</dbReference>
<dbReference type="GO" id="GO:0005829">
    <property type="term" value="C:cytosol"/>
    <property type="evidence" value="ECO:0007669"/>
    <property type="project" value="TreeGrafter"/>
</dbReference>
<dbReference type="OrthoDB" id="309640at2759"/>
<dbReference type="PANTHER" id="PTHR11803">
    <property type="entry name" value="2-IMINOBUTANOATE/2-IMINOPROPANOATE DEAMINASE RIDA"/>
    <property type="match status" value="1"/>
</dbReference>
<keyword evidence="2" id="KW-0732">Signal</keyword>
<dbReference type="EMBL" id="PDUG01000003">
    <property type="protein sequence ID" value="PIC41827.1"/>
    <property type="molecule type" value="Genomic_DNA"/>
</dbReference>
<dbReference type="Pfam" id="PF01042">
    <property type="entry name" value="Ribonuc_L-PSP"/>
    <property type="match status" value="1"/>
</dbReference>
<keyword evidence="4" id="KW-1185">Reference proteome</keyword>
<comment type="similarity">
    <text evidence="1">Belongs to the RutC family.</text>
</comment>
<dbReference type="PROSITE" id="PS01094">
    <property type="entry name" value="UPF0076"/>
    <property type="match status" value="1"/>
</dbReference>
<evidence type="ECO:0000256" key="1">
    <source>
        <dbReference type="ARBA" id="ARBA00010552"/>
    </source>
</evidence>
<name>A0A2G5UQJ6_9PELO</name>
<dbReference type="FunFam" id="3.30.1330.40:FF:000020">
    <property type="entry name" value="RutC family protein C23G10.2"/>
    <property type="match status" value="1"/>
</dbReference>
<feature type="chain" id="PRO_5013626815" evidence="2">
    <location>
        <begin position="25"/>
        <end position="187"/>
    </location>
</feature>
<protein>
    <submittedName>
        <fullName evidence="3">Uncharacterized protein</fullName>
    </submittedName>
</protein>
<evidence type="ECO:0000313" key="4">
    <source>
        <dbReference type="Proteomes" id="UP000230233"/>
    </source>
</evidence>
<gene>
    <name evidence="3" type="primary">Cni-C23G10.2</name>
    <name evidence="3" type="synonym">Cnig_chr_III.g9113</name>
    <name evidence="3" type="ORF">B9Z55_009113</name>
</gene>
<evidence type="ECO:0000256" key="2">
    <source>
        <dbReference type="SAM" id="SignalP"/>
    </source>
</evidence>
<dbReference type="GO" id="GO:0019239">
    <property type="term" value="F:deaminase activity"/>
    <property type="evidence" value="ECO:0007669"/>
    <property type="project" value="TreeGrafter"/>
</dbReference>
<dbReference type="SUPFAM" id="SSF55298">
    <property type="entry name" value="YjgF-like"/>
    <property type="match status" value="1"/>
</dbReference>
<dbReference type="PANTHER" id="PTHR11803:SF39">
    <property type="entry name" value="2-IMINOBUTANOATE_2-IMINOPROPANOATE DEAMINASE"/>
    <property type="match status" value="1"/>
</dbReference>